<accession>A0A7W5FRZ8</accession>
<dbReference type="Pfam" id="PF01590">
    <property type="entry name" value="GAF"/>
    <property type="match status" value="1"/>
</dbReference>
<dbReference type="Gene3D" id="3.30.450.40">
    <property type="match status" value="1"/>
</dbReference>
<dbReference type="InterPro" id="IPR029016">
    <property type="entry name" value="GAF-like_dom_sf"/>
</dbReference>
<sequence>MNQTENLLIKLQDMSQFLASGSLNDNLNEQAAMTAALVGAETCSVMLLNEGDGDEMRMSVCASHGPLPPAALQVKVGRGEGIAGHVLASGRSLLVEDIANSQFAHLARRASDPRRSLMLAPIRIDAKVVGMLNASCSQAKACFSSVDLHLLDVIALFIGKSIQVQQLQSILNSRFTQLAMLQDVRGKVEDSGITAYQHPDQIARILAKSFFKEMTRAGFDSAQIVQAASEIITQLNSNLQRHSERAARREDGALH</sequence>
<dbReference type="RefSeq" id="WP_183439073.1">
    <property type="nucleotide sequence ID" value="NZ_JACHXD010000001.1"/>
</dbReference>
<dbReference type="InterPro" id="IPR003018">
    <property type="entry name" value="GAF"/>
</dbReference>
<keyword evidence="3" id="KW-1185">Reference proteome</keyword>
<dbReference type="Proteomes" id="UP000541535">
    <property type="component" value="Unassembled WGS sequence"/>
</dbReference>
<dbReference type="SUPFAM" id="SSF55781">
    <property type="entry name" value="GAF domain-like"/>
    <property type="match status" value="1"/>
</dbReference>
<evidence type="ECO:0000313" key="3">
    <source>
        <dbReference type="Proteomes" id="UP000541535"/>
    </source>
</evidence>
<dbReference type="SMART" id="SM00065">
    <property type="entry name" value="GAF"/>
    <property type="match status" value="1"/>
</dbReference>
<evidence type="ECO:0000259" key="1">
    <source>
        <dbReference type="SMART" id="SM00065"/>
    </source>
</evidence>
<dbReference type="AlphaFoldDB" id="A0A7W5FRZ8"/>
<dbReference type="EMBL" id="JACHXD010000001">
    <property type="protein sequence ID" value="MBB3117067.1"/>
    <property type="molecule type" value="Genomic_DNA"/>
</dbReference>
<comment type="caution">
    <text evidence="2">The sequence shown here is derived from an EMBL/GenBank/DDBJ whole genome shotgun (WGS) entry which is preliminary data.</text>
</comment>
<gene>
    <name evidence="2" type="ORF">FHS03_000086</name>
</gene>
<name>A0A7W5FRZ8_9BURK</name>
<reference evidence="2 3" key="1">
    <citation type="submission" date="2020-08" db="EMBL/GenBank/DDBJ databases">
        <title>Genomic Encyclopedia of Type Strains, Phase III (KMG-III): the genomes of soil and plant-associated and newly described type strains.</title>
        <authorList>
            <person name="Whitman W."/>
        </authorList>
    </citation>
    <scope>NUCLEOTIDE SEQUENCE [LARGE SCALE GENOMIC DNA]</scope>
    <source>
        <strain evidence="2 3">CECT 8897</strain>
    </source>
</reference>
<evidence type="ECO:0000313" key="2">
    <source>
        <dbReference type="EMBL" id="MBB3117067.1"/>
    </source>
</evidence>
<organism evidence="2 3">
    <name type="scientific">Pseudoduganella violacea</name>
    <dbReference type="NCBI Taxonomy" id="1715466"/>
    <lineage>
        <taxon>Bacteria</taxon>
        <taxon>Pseudomonadati</taxon>
        <taxon>Pseudomonadota</taxon>
        <taxon>Betaproteobacteria</taxon>
        <taxon>Burkholderiales</taxon>
        <taxon>Oxalobacteraceae</taxon>
        <taxon>Telluria group</taxon>
        <taxon>Pseudoduganella</taxon>
    </lineage>
</organism>
<proteinExistence type="predicted"/>
<feature type="domain" description="GAF" evidence="1">
    <location>
        <begin position="22"/>
        <end position="172"/>
    </location>
</feature>
<protein>
    <submittedName>
        <fullName evidence="2">Signal transduction protein with GAF and PtsI domain</fullName>
    </submittedName>
</protein>